<dbReference type="AlphaFoldDB" id="A0A8J2XVC8"/>
<dbReference type="RefSeq" id="WP_188935745.1">
    <property type="nucleotide sequence ID" value="NZ_BMJC01000005.1"/>
</dbReference>
<reference evidence="3" key="1">
    <citation type="journal article" date="2014" name="Int. J. Syst. Evol. Microbiol.">
        <title>Complete genome sequence of Corynebacterium casei LMG S-19264T (=DSM 44701T), isolated from a smear-ripened cheese.</title>
        <authorList>
            <consortium name="US DOE Joint Genome Institute (JGI-PGF)"/>
            <person name="Walter F."/>
            <person name="Albersmeier A."/>
            <person name="Kalinowski J."/>
            <person name="Ruckert C."/>
        </authorList>
    </citation>
    <scope>NUCLEOTIDE SEQUENCE</scope>
    <source>
        <strain evidence="3">CGMCC 1.15448</strain>
    </source>
</reference>
<dbReference type="EMBL" id="BMJC01000005">
    <property type="protein sequence ID" value="GGB14951.1"/>
    <property type="molecule type" value="Genomic_DNA"/>
</dbReference>
<feature type="region of interest" description="Disordered" evidence="1">
    <location>
        <begin position="287"/>
        <end position="306"/>
    </location>
</feature>
<reference evidence="3" key="2">
    <citation type="submission" date="2020-09" db="EMBL/GenBank/DDBJ databases">
        <authorList>
            <person name="Sun Q."/>
            <person name="Zhou Y."/>
        </authorList>
    </citation>
    <scope>NUCLEOTIDE SEQUENCE</scope>
    <source>
        <strain evidence="3">CGMCC 1.15448</strain>
    </source>
</reference>
<evidence type="ECO:0000313" key="4">
    <source>
        <dbReference type="Proteomes" id="UP000607559"/>
    </source>
</evidence>
<feature type="transmembrane region" description="Helical" evidence="2">
    <location>
        <begin position="245"/>
        <end position="262"/>
    </location>
</feature>
<evidence type="ECO:0000313" key="3">
    <source>
        <dbReference type="EMBL" id="GGB14951.1"/>
    </source>
</evidence>
<keyword evidence="2" id="KW-1133">Transmembrane helix</keyword>
<protein>
    <recommendedName>
        <fullName evidence="5">Transglutaminase-like domain-containing protein</fullName>
    </recommendedName>
</protein>
<keyword evidence="4" id="KW-1185">Reference proteome</keyword>
<organism evidence="3 4">
    <name type="scientific">Puia dinghuensis</name>
    <dbReference type="NCBI Taxonomy" id="1792502"/>
    <lineage>
        <taxon>Bacteria</taxon>
        <taxon>Pseudomonadati</taxon>
        <taxon>Bacteroidota</taxon>
        <taxon>Chitinophagia</taxon>
        <taxon>Chitinophagales</taxon>
        <taxon>Chitinophagaceae</taxon>
        <taxon>Puia</taxon>
    </lineage>
</organism>
<comment type="caution">
    <text evidence="3">The sequence shown here is derived from an EMBL/GenBank/DDBJ whole genome shotgun (WGS) entry which is preliminary data.</text>
</comment>
<dbReference type="Proteomes" id="UP000607559">
    <property type="component" value="Unassembled WGS sequence"/>
</dbReference>
<feature type="compositionally biased region" description="Basic and acidic residues" evidence="1">
    <location>
        <begin position="295"/>
        <end position="306"/>
    </location>
</feature>
<feature type="transmembrane region" description="Helical" evidence="2">
    <location>
        <begin position="15"/>
        <end position="32"/>
    </location>
</feature>
<accession>A0A8J2XVC8</accession>
<gene>
    <name evidence="3" type="ORF">GCM10011511_43380</name>
</gene>
<evidence type="ECO:0000256" key="1">
    <source>
        <dbReference type="SAM" id="MobiDB-lite"/>
    </source>
</evidence>
<keyword evidence="2" id="KW-0472">Membrane</keyword>
<evidence type="ECO:0008006" key="5">
    <source>
        <dbReference type="Google" id="ProtNLM"/>
    </source>
</evidence>
<keyword evidence="2" id="KW-0812">Transmembrane</keyword>
<name>A0A8J2XVC8_9BACT</name>
<evidence type="ECO:0000256" key="2">
    <source>
        <dbReference type="SAM" id="Phobius"/>
    </source>
</evidence>
<sequence length="306" mass="35118">MRYPRLILRNLRRNAYFLMFLNGFLLSSLIYFKTQSSYEDGLFASIKASVNESLDSNDNADSIVVKAMNTCYHLMSPRLNTFAGMSSAELGLQAGIFRSAAVDLMTTDGACGSYSMVLARVLETYHYPVRIGQMENNGKYGVHMIVEVNTGTTWKVLDPTYNLYFTRPDGRLASFQDVEQDWNYYAHQVPPGYDPHYRYEGVRYTNWSKIPVIMPGIKKLSTLVFGAEETNSFSMRTHFLNTFKIWFNILLILEIGLALYTFKQMTRNSKWQPFRYFNLDLSTEPNPLNSASAHEPGKQDPARQRT</sequence>
<proteinExistence type="predicted"/>